<dbReference type="GO" id="GO:0045951">
    <property type="term" value="P:positive regulation of mitotic recombination"/>
    <property type="evidence" value="ECO:0007669"/>
    <property type="project" value="TreeGrafter"/>
</dbReference>
<dbReference type="InterPro" id="IPR013020">
    <property type="entry name" value="Rad3/Chl1-like"/>
</dbReference>
<keyword evidence="3" id="KW-1185">Reference proteome</keyword>
<dbReference type="PRINTS" id="PR00852">
    <property type="entry name" value="XRODRMPGMNTD"/>
</dbReference>
<evidence type="ECO:0000313" key="2">
    <source>
        <dbReference type="EMBL" id="GIQ87585.1"/>
    </source>
</evidence>
<proteinExistence type="predicted"/>
<dbReference type="GO" id="GO:0003678">
    <property type="term" value="F:DNA helicase activity"/>
    <property type="evidence" value="ECO:0007669"/>
    <property type="project" value="InterPro"/>
</dbReference>
<dbReference type="PANTHER" id="PTHR11472:SF1">
    <property type="entry name" value="GENERAL TRANSCRIPTION AND DNA REPAIR FACTOR IIH HELICASE SUBUNIT XPD"/>
    <property type="match status" value="1"/>
</dbReference>
<dbReference type="Gene3D" id="1.10.275.40">
    <property type="match status" value="1"/>
</dbReference>
<dbReference type="OrthoDB" id="272481at2759"/>
<dbReference type="GO" id="GO:0005634">
    <property type="term" value="C:nucleus"/>
    <property type="evidence" value="ECO:0007669"/>
    <property type="project" value="InterPro"/>
</dbReference>
<dbReference type="EMBL" id="BDIP01003344">
    <property type="protein sequence ID" value="GIQ87585.1"/>
    <property type="molecule type" value="Genomic_DNA"/>
</dbReference>
<dbReference type="GO" id="GO:0006289">
    <property type="term" value="P:nucleotide-excision repair"/>
    <property type="evidence" value="ECO:0007669"/>
    <property type="project" value="InterPro"/>
</dbReference>
<dbReference type="AlphaFoldDB" id="A0A9K3GMF2"/>
<evidence type="ECO:0000313" key="3">
    <source>
        <dbReference type="Proteomes" id="UP000265618"/>
    </source>
</evidence>
<sequence>MYALVRSLPTPLSLFRLGSVCQYLEALALAAEDVEAEYYSVCDPDVYNQGDKERGGGVIRLICVSPRVAMEPVFELYRHTLLMSGTLLPFSMYQTLLGIRDAQIACTADIAMVTQHRPVLPLVCTKGTDQVPVSTKFDARHASNVVKNYGLLVSSVCNSVPDGVIVFFPSFSYMQSALVEWNTQGILSQITASKLPFVESSDPLFTDAAVRMYKTTVDTGRGAVLFSVCRGRSSEGVDFTGSYGRAVVVVGVPYVYRESLSMHCRLQYYEQVHSINPGEYLRFDAMRAVSQCIGRVNRGKEDYSCAILADQRYMEQKTKFESLLPSWVTSALRPEIGRGDTSTSGVIGQIEQFLMRWGRIETVEWKQDGFVDEVGTLAAPEARALGLSAVDEYRAETHTQG</sequence>
<name>A0A9K3GMF2_9EUKA</name>
<feature type="domain" description="ATP-dependent helicase C-terminal" evidence="1">
    <location>
        <begin position="171"/>
        <end position="315"/>
    </location>
</feature>
<dbReference type="SMART" id="SM00491">
    <property type="entry name" value="HELICc2"/>
    <property type="match status" value="1"/>
</dbReference>
<dbReference type="FunFam" id="3.40.50.300:FF:000135">
    <property type="entry name" value="DNA repair helicase RAD3, putative"/>
    <property type="match status" value="1"/>
</dbReference>
<dbReference type="GO" id="GO:0006366">
    <property type="term" value="P:transcription by RNA polymerase II"/>
    <property type="evidence" value="ECO:0007669"/>
    <property type="project" value="TreeGrafter"/>
</dbReference>
<dbReference type="Gene3D" id="3.40.50.300">
    <property type="entry name" value="P-loop containing nucleotide triphosphate hydrolases"/>
    <property type="match status" value="2"/>
</dbReference>
<dbReference type="Proteomes" id="UP000265618">
    <property type="component" value="Unassembled WGS sequence"/>
</dbReference>
<protein>
    <submittedName>
        <fullName evidence="2">Xeroderma pigmentosum group D protein</fullName>
    </submittedName>
</protein>
<reference evidence="2 3" key="1">
    <citation type="journal article" date="2018" name="PLoS ONE">
        <title>The draft genome of Kipferlia bialata reveals reductive genome evolution in fornicate parasites.</title>
        <authorList>
            <person name="Tanifuji G."/>
            <person name="Takabayashi S."/>
            <person name="Kume K."/>
            <person name="Takagi M."/>
            <person name="Nakayama T."/>
            <person name="Kamikawa R."/>
            <person name="Inagaki Y."/>
            <person name="Hashimoto T."/>
        </authorList>
    </citation>
    <scope>NUCLEOTIDE SEQUENCE [LARGE SCALE GENOMIC DNA]</scope>
    <source>
        <strain evidence="2">NY0173</strain>
    </source>
</reference>
<dbReference type="NCBIfam" id="TIGR00604">
    <property type="entry name" value="rad3"/>
    <property type="match status" value="1"/>
</dbReference>
<dbReference type="PANTHER" id="PTHR11472">
    <property type="entry name" value="DNA REPAIR DEAD HELICASE RAD3/XP-D SUBFAMILY MEMBER"/>
    <property type="match status" value="1"/>
</dbReference>
<evidence type="ECO:0000259" key="1">
    <source>
        <dbReference type="SMART" id="SM00491"/>
    </source>
</evidence>
<dbReference type="InterPro" id="IPR027417">
    <property type="entry name" value="P-loop_NTPase"/>
</dbReference>
<comment type="caution">
    <text evidence="2">The sequence shown here is derived from an EMBL/GenBank/DDBJ whole genome shotgun (WGS) entry which is preliminary data.</text>
</comment>
<dbReference type="Pfam" id="PF13307">
    <property type="entry name" value="Helicase_C_2"/>
    <property type="match status" value="1"/>
</dbReference>
<organism evidence="2 3">
    <name type="scientific">Kipferlia bialata</name>
    <dbReference type="NCBI Taxonomy" id="797122"/>
    <lineage>
        <taxon>Eukaryota</taxon>
        <taxon>Metamonada</taxon>
        <taxon>Carpediemonas-like organisms</taxon>
        <taxon>Kipferlia</taxon>
    </lineage>
</organism>
<dbReference type="GO" id="GO:0016818">
    <property type="term" value="F:hydrolase activity, acting on acid anhydrides, in phosphorus-containing anhydrides"/>
    <property type="evidence" value="ECO:0007669"/>
    <property type="project" value="InterPro"/>
</dbReference>
<dbReference type="InterPro" id="IPR001945">
    <property type="entry name" value="RAD3/XPD"/>
</dbReference>
<dbReference type="InterPro" id="IPR006555">
    <property type="entry name" value="ATP-dep_Helicase_C"/>
</dbReference>
<gene>
    <name evidence="2" type="ORF">KIPB_009652</name>
</gene>
<dbReference type="GO" id="GO:0003684">
    <property type="term" value="F:damaged DNA binding"/>
    <property type="evidence" value="ECO:0007669"/>
    <property type="project" value="TreeGrafter"/>
</dbReference>
<accession>A0A9K3GMF2</accession>
<dbReference type="InterPro" id="IPR045028">
    <property type="entry name" value="DinG/Rad3-like"/>
</dbReference>
<dbReference type="GO" id="GO:0005524">
    <property type="term" value="F:ATP binding"/>
    <property type="evidence" value="ECO:0007669"/>
    <property type="project" value="InterPro"/>
</dbReference>